<feature type="transmembrane region" description="Helical" evidence="7">
    <location>
        <begin position="282"/>
        <end position="301"/>
    </location>
</feature>
<keyword evidence="4 7" id="KW-1133">Transmembrane helix</keyword>
<dbReference type="RefSeq" id="WP_092729587.1">
    <property type="nucleotide sequence ID" value="NZ_FMXE01000010.1"/>
</dbReference>
<feature type="domain" description="Major facilitator superfamily (MFS) profile" evidence="8">
    <location>
        <begin position="24"/>
        <end position="453"/>
    </location>
</feature>
<dbReference type="InterPro" id="IPR036259">
    <property type="entry name" value="MFS_trans_sf"/>
</dbReference>
<evidence type="ECO:0000256" key="3">
    <source>
        <dbReference type="ARBA" id="ARBA00022692"/>
    </source>
</evidence>
<evidence type="ECO:0000313" key="9">
    <source>
        <dbReference type="EMBL" id="SDA69653.1"/>
    </source>
</evidence>
<reference evidence="10" key="1">
    <citation type="submission" date="2016-10" db="EMBL/GenBank/DDBJ databases">
        <authorList>
            <person name="Varghese N."/>
            <person name="Submissions S."/>
        </authorList>
    </citation>
    <scope>NUCLEOTIDE SEQUENCE [LARGE SCALE GENOMIC DNA]</scope>
    <source>
        <strain evidence="10">DSM 22703</strain>
    </source>
</reference>
<feature type="transmembrane region" description="Helical" evidence="7">
    <location>
        <begin position="120"/>
        <end position="140"/>
    </location>
</feature>
<name>A0A1G5XGW2_9BACT</name>
<dbReference type="CDD" id="cd17341">
    <property type="entry name" value="MFS_NRT2_like"/>
    <property type="match status" value="1"/>
</dbReference>
<dbReference type="InterPro" id="IPR044772">
    <property type="entry name" value="NO3_transporter"/>
</dbReference>
<keyword evidence="5" id="KW-0534">Nitrate assimilation</keyword>
<evidence type="ECO:0000256" key="4">
    <source>
        <dbReference type="ARBA" id="ARBA00022989"/>
    </source>
</evidence>
<feature type="transmembrane region" description="Helical" evidence="7">
    <location>
        <begin position="161"/>
        <end position="179"/>
    </location>
</feature>
<comment type="subcellular location">
    <subcellularLocation>
        <location evidence="1">Membrane</location>
        <topology evidence="1">Multi-pass membrane protein</topology>
    </subcellularLocation>
</comment>
<keyword evidence="3 7" id="KW-0812">Transmembrane</keyword>
<dbReference type="STRING" id="279824.SAMN03080617_01775"/>
<evidence type="ECO:0000256" key="7">
    <source>
        <dbReference type="SAM" id="Phobius"/>
    </source>
</evidence>
<dbReference type="OrthoDB" id="9773404at2"/>
<feature type="transmembrane region" description="Helical" evidence="7">
    <location>
        <begin position="243"/>
        <end position="262"/>
    </location>
</feature>
<sequence>MKNQATLKATRLNLGDFNSVPIRTFWITSFAFFICFFAWFGIIPFMPDVVRDLGLTPEQKWNSVVLAVAGTIFSRLLIGKLCDKYGPRLCYTWLLILGSIPVILSGLVTSPMQFYICRLLTGFIGASFVITQVHTSLMFAPNVVGTANATSAGWGNLGGGANRLGMPLLAALVIAFGIAEADAWRYSMVIIGIICFLTGLLYYFFTKDTPSGNYSDLIARGEKIPKGKKDSVGFFEAAKDYRVWVLFMVYAACFGIELTVYGTMDDYLQNTYGLNRISAGNLVLSFALMNIFARTLGGWFGDKFGKTNGLKGRVWFLASIIVAEGLMLGLFSMATSLILGIALLIGFSLTVQMAEGATFSVVPFINKKAIGSISGIVGAGGNFGAFLTALFLRYRSAEAEKQALQANELLGEEATKVAQAAGAASAVSGGYLLIGAMIVVSGIITLIIRFSLEDEKVAKTELEQLTPELIRIED</sequence>
<dbReference type="Gene3D" id="1.20.1250.20">
    <property type="entry name" value="MFS general substrate transporter like domains"/>
    <property type="match status" value="2"/>
</dbReference>
<evidence type="ECO:0000259" key="8">
    <source>
        <dbReference type="PROSITE" id="PS50850"/>
    </source>
</evidence>
<organism evidence="9 10">
    <name type="scientific">Algoriphagus alkaliphilus</name>
    <dbReference type="NCBI Taxonomy" id="279824"/>
    <lineage>
        <taxon>Bacteria</taxon>
        <taxon>Pseudomonadati</taxon>
        <taxon>Bacteroidota</taxon>
        <taxon>Cytophagia</taxon>
        <taxon>Cytophagales</taxon>
        <taxon>Cyclobacteriaceae</taxon>
        <taxon>Algoriphagus</taxon>
    </lineage>
</organism>
<proteinExistence type="inferred from homology"/>
<keyword evidence="6 7" id="KW-0472">Membrane</keyword>
<dbReference type="InterPro" id="IPR020846">
    <property type="entry name" value="MFS_dom"/>
</dbReference>
<dbReference type="SUPFAM" id="SSF103473">
    <property type="entry name" value="MFS general substrate transporter"/>
    <property type="match status" value="1"/>
</dbReference>
<dbReference type="InterPro" id="IPR011701">
    <property type="entry name" value="MFS"/>
</dbReference>
<evidence type="ECO:0000256" key="1">
    <source>
        <dbReference type="ARBA" id="ARBA00004141"/>
    </source>
</evidence>
<dbReference type="Pfam" id="PF07690">
    <property type="entry name" value="MFS_1"/>
    <property type="match status" value="1"/>
</dbReference>
<evidence type="ECO:0000256" key="2">
    <source>
        <dbReference type="ARBA" id="ARBA00008432"/>
    </source>
</evidence>
<protein>
    <submittedName>
        <fullName evidence="9">MFS transporter, NNP family, nitrate/nitrite transporter</fullName>
    </submittedName>
</protein>
<feature type="transmembrane region" description="Helical" evidence="7">
    <location>
        <begin position="90"/>
        <end position="108"/>
    </location>
</feature>
<dbReference type="GO" id="GO:0042128">
    <property type="term" value="P:nitrate assimilation"/>
    <property type="evidence" value="ECO:0007669"/>
    <property type="project" value="UniProtKB-KW"/>
</dbReference>
<feature type="transmembrane region" description="Helical" evidence="7">
    <location>
        <begin position="369"/>
        <end position="392"/>
    </location>
</feature>
<keyword evidence="10" id="KW-1185">Reference proteome</keyword>
<comment type="similarity">
    <text evidence="2">Belongs to the major facilitator superfamily. Nitrate/nitrite porter (TC 2.A.1.8) family.</text>
</comment>
<feature type="transmembrane region" description="Helical" evidence="7">
    <location>
        <begin position="20"/>
        <end position="41"/>
    </location>
</feature>
<gene>
    <name evidence="9" type="ORF">SAMN03080617_01775</name>
</gene>
<dbReference type="GO" id="GO:0015112">
    <property type="term" value="F:nitrate transmembrane transporter activity"/>
    <property type="evidence" value="ECO:0007669"/>
    <property type="project" value="InterPro"/>
</dbReference>
<dbReference type="EMBL" id="FMXE01000010">
    <property type="protein sequence ID" value="SDA69653.1"/>
    <property type="molecule type" value="Genomic_DNA"/>
</dbReference>
<dbReference type="GO" id="GO:0016020">
    <property type="term" value="C:membrane"/>
    <property type="evidence" value="ECO:0007669"/>
    <property type="project" value="UniProtKB-SubCell"/>
</dbReference>
<dbReference type="PANTHER" id="PTHR23515">
    <property type="entry name" value="HIGH-AFFINITY NITRATE TRANSPORTER 2.3"/>
    <property type="match status" value="1"/>
</dbReference>
<feature type="transmembrane region" description="Helical" evidence="7">
    <location>
        <begin position="431"/>
        <end position="452"/>
    </location>
</feature>
<evidence type="ECO:0000313" key="10">
    <source>
        <dbReference type="Proteomes" id="UP000198756"/>
    </source>
</evidence>
<accession>A0A1G5XGW2</accession>
<feature type="transmembrane region" description="Helical" evidence="7">
    <location>
        <begin position="313"/>
        <end position="331"/>
    </location>
</feature>
<dbReference type="PROSITE" id="PS50850">
    <property type="entry name" value="MFS"/>
    <property type="match status" value="1"/>
</dbReference>
<dbReference type="Proteomes" id="UP000198756">
    <property type="component" value="Unassembled WGS sequence"/>
</dbReference>
<dbReference type="AlphaFoldDB" id="A0A1G5XGW2"/>
<evidence type="ECO:0000256" key="5">
    <source>
        <dbReference type="ARBA" id="ARBA00023063"/>
    </source>
</evidence>
<feature type="transmembrane region" description="Helical" evidence="7">
    <location>
        <begin position="185"/>
        <end position="205"/>
    </location>
</feature>
<feature type="transmembrane region" description="Helical" evidence="7">
    <location>
        <begin position="337"/>
        <end position="362"/>
    </location>
</feature>
<evidence type="ECO:0000256" key="6">
    <source>
        <dbReference type="ARBA" id="ARBA00023136"/>
    </source>
</evidence>